<dbReference type="Proteomes" id="UP000019260">
    <property type="component" value="Chromosome"/>
</dbReference>
<dbReference type="Gene3D" id="3.40.630.10">
    <property type="entry name" value="Zn peptidases"/>
    <property type="match status" value="1"/>
</dbReference>
<dbReference type="SUPFAM" id="SSF53187">
    <property type="entry name" value="Zn-dependent exopeptidases"/>
    <property type="match status" value="1"/>
</dbReference>
<protein>
    <recommendedName>
        <fullName evidence="3">Peptidase M20 dimerisation domain-containing protein</fullName>
    </recommendedName>
</protein>
<evidence type="ECO:0000313" key="2">
    <source>
        <dbReference type="Proteomes" id="UP000019260"/>
    </source>
</evidence>
<dbReference type="HOGENOM" id="CLU_2720325_0_0_14"/>
<accession>W6AJR0</accession>
<evidence type="ECO:0008006" key="3">
    <source>
        <dbReference type="Google" id="ProtNLM"/>
    </source>
</evidence>
<dbReference type="AlphaFoldDB" id="W6AJR0"/>
<dbReference type="RefSeq" id="WP_025316861.1">
    <property type="nucleotide sequence ID" value="NZ_CP002082.1"/>
</dbReference>
<dbReference type="PATRIC" id="fig|838561.3.peg.22"/>
<dbReference type="EMBL" id="CP006720">
    <property type="protein sequence ID" value="AHI57402.1"/>
    <property type="molecule type" value="Genomic_DNA"/>
</dbReference>
<gene>
    <name evidence="1" type="ORF">P344_00120</name>
</gene>
<organism evidence="1 2">
    <name type="scientific">Spiroplasma mirum ATCC 29335</name>
    <dbReference type="NCBI Taxonomy" id="838561"/>
    <lineage>
        <taxon>Bacteria</taxon>
        <taxon>Bacillati</taxon>
        <taxon>Mycoplasmatota</taxon>
        <taxon>Mollicutes</taxon>
        <taxon>Entomoplasmatales</taxon>
        <taxon>Spiroplasmataceae</taxon>
        <taxon>Spiroplasma</taxon>
    </lineage>
</organism>
<name>W6AJR0_9MOLU</name>
<reference evidence="1 2" key="1">
    <citation type="submission" date="2013-09" db="EMBL/GenBank/DDBJ databases">
        <title>Complete genome sequence of Spiroplasma mirum suckling mouse cataract agent.</title>
        <authorList>
            <person name="Landry C.A."/>
            <person name="Bastian F.O."/>
            <person name="Thune R.L."/>
        </authorList>
    </citation>
    <scope>NUCLEOTIDE SEQUENCE [LARGE SCALE GENOMIC DNA]</scope>
    <source>
        <strain evidence="1 2">SMCA</strain>
    </source>
</reference>
<evidence type="ECO:0000313" key="1">
    <source>
        <dbReference type="EMBL" id="AHI57402.1"/>
    </source>
</evidence>
<dbReference type="STRING" id="838561.P344_00120"/>
<sequence length="72" mass="8119">MHNIYQKVTGYQDEIVASKGSTYSKLMSNIVAFVVTFSGEETTEHQPNKFIDLQKLFKAMDIYANAIIALSE</sequence>
<dbReference type="KEGG" id="smia:P344_00120"/>
<dbReference type="eggNOG" id="COG0624">
    <property type="taxonomic scope" value="Bacteria"/>
</dbReference>
<keyword evidence="2" id="KW-1185">Reference proteome</keyword>
<proteinExistence type="predicted"/>